<comment type="similarity">
    <text evidence="4">Belongs to the cyclin family.</text>
</comment>
<dbReference type="InterPro" id="IPR013763">
    <property type="entry name" value="Cyclin-like_dom"/>
</dbReference>
<evidence type="ECO:0000259" key="5">
    <source>
        <dbReference type="SMART" id="SM00385"/>
    </source>
</evidence>
<dbReference type="InterPro" id="IPR039361">
    <property type="entry name" value="Cyclin"/>
</dbReference>
<evidence type="ECO:0000313" key="7">
    <source>
        <dbReference type="Proteomes" id="UP000825935"/>
    </source>
</evidence>
<dbReference type="PANTHER" id="PTHR10177">
    <property type="entry name" value="CYCLINS"/>
    <property type="match status" value="1"/>
</dbReference>
<protein>
    <recommendedName>
        <fullName evidence="5">Cyclin-like domain-containing protein</fullName>
    </recommendedName>
</protein>
<name>A0A8T2QS49_CERRI</name>
<evidence type="ECO:0000256" key="1">
    <source>
        <dbReference type="ARBA" id="ARBA00022618"/>
    </source>
</evidence>
<dbReference type="Gene3D" id="1.10.472.10">
    <property type="entry name" value="Cyclin-like"/>
    <property type="match status" value="2"/>
</dbReference>
<dbReference type="AlphaFoldDB" id="A0A8T2QS49"/>
<comment type="caution">
    <text evidence="6">The sequence shown here is derived from an EMBL/GenBank/DDBJ whole genome shotgun (WGS) entry which is preliminary data.</text>
</comment>
<feature type="domain" description="Cyclin-like" evidence="5">
    <location>
        <begin position="174"/>
        <end position="262"/>
    </location>
</feature>
<evidence type="ECO:0000256" key="4">
    <source>
        <dbReference type="RuleBase" id="RU000383"/>
    </source>
</evidence>
<dbReference type="Pfam" id="PF00134">
    <property type="entry name" value="Cyclin_N"/>
    <property type="match status" value="1"/>
</dbReference>
<dbReference type="GO" id="GO:0051301">
    <property type="term" value="P:cell division"/>
    <property type="evidence" value="ECO:0007669"/>
    <property type="project" value="UniProtKB-KW"/>
</dbReference>
<dbReference type="OMA" id="DSSRECH"/>
<dbReference type="CDD" id="cd20544">
    <property type="entry name" value="CYCLIN_AtCycD-like_rpt2"/>
    <property type="match status" value="1"/>
</dbReference>
<evidence type="ECO:0000256" key="3">
    <source>
        <dbReference type="ARBA" id="ARBA00023306"/>
    </source>
</evidence>
<keyword evidence="7" id="KW-1185">Reference proteome</keyword>
<keyword evidence="2 4" id="KW-0195">Cyclin</keyword>
<dbReference type="SUPFAM" id="SSF47954">
    <property type="entry name" value="Cyclin-like"/>
    <property type="match status" value="1"/>
</dbReference>
<dbReference type="Proteomes" id="UP000825935">
    <property type="component" value="Chromosome 32"/>
</dbReference>
<proteinExistence type="inferred from homology"/>
<keyword evidence="1" id="KW-0132">Cell division</keyword>
<dbReference type="InterPro" id="IPR036915">
    <property type="entry name" value="Cyclin-like_sf"/>
</dbReference>
<accession>A0A8T2QS49</accession>
<dbReference type="SMART" id="SM00385">
    <property type="entry name" value="CYCLIN"/>
    <property type="match status" value="1"/>
</dbReference>
<evidence type="ECO:0000256" key="2">
    <source>
        <dbReference type="ARBA" id="ARBA00023127"/>
    </source>
</evidence>
<organism evidence="6 7">
    <name type="scientific">Ceratopteris richardii</name>
    <name type="common">Triangle waterfern</name>
    <dbReference type="NCBI Taxonomy" id="49495"/>
    <lineage>
        <taxon>Eukaryota</taxon>
        <taxon>Viridiplantae</taxon>
        <taxon>Streptophyta</taxon>
        <taxon>Embryophyta</taxon>
        <taxon>Tracheophyta</taxon>
        <taxon>Polypodiopsida</taxon>
        <taxon>Polypodiidae</taxon>
        <taxon>Polypodiales</taxon>
        <taxon>Pteridineae</taxon>
        <taxon>Pteridaceae</taxon>
        <taxon>Parkerioideae</taxon>
        <taxon>Ceratopteris</taxon>
    </lineage>
</organism>
<dbReference type="OrthoDB" id="62at2759"/>
<dbReference type="InterPro" id="IPR006671">
    <property type="entry name" value="Cyclin_N"/>
</dbReference>
<dbReference type="EMBL" id="CM035437">
    <property type="protein sequence ID" value="KAH7286420.1"/>
    <property type="molecule type" value="Genomic_DNA"/>
</dbReference>
<dbReference type="InterPro" id="IPR004367">
    <property type="entry name" value="Cyclin_C-dom"/>
</dbReference>
<evidence type="ECO:0000313" key="6">
    <source>
        <dbReference type="EMBL" id="KAH7286420.1"/>
    </source>
</evidence>
<gene>
    <name evidence="6" type="ORF">KP509_32G006300</name>
</gene>
<reference evidence="6" key="1">
    <citation type="submission" date="2021-08" db="EMBL/GenBank/DDBJ databases">
        <title>WGS assembly of Ceratopteris richardii.</title>
        <authorList>
            <person name="Marchant D.B."/>
            <person name="Chen G."/>
            <person name="Jenkins J."/>
            <person name="Shu S."/>
            <person name="Leebens-Mack J."/>
            <person name="Grimwood J."/>
            <person name="Schmutz J."/>
            <person name="Soltis P."/>
            <person name="Soltis D."/>
            <person name="Chen Z.-H."/>
        </authorList>
    </citation>
    <scope>NUCLEOTIDE SEQUENCE</scope>
    <source>
        <strain evidence="6">Whitten #5841</strain>
        <tissue evidence="6">Leaf</tissue>
    </source>
</reference>
<sequence length="437" mass="49137">MYYDTERSAASSSPFCMDLLCAEEIIWSPCSPLLVTDEESQRDQSNSMCSPPLTSSTSSIDCHCNDNLTSDSSNLGSDSSSIECCSTSIHCCVQHLQCNFTHNATSFPTRSPDPQACNSQYRPHIDADNDDGVVQDLQWLECILERQFDYMPEHNYYADLNIKDLGLSRTQAVLWFLETVRNFNLSNTTAALAINYFDRYVSKNVSQDWSDWMFDLLSIACLSTAAKMEEVVVPQLINLQKDSRRHSFNSSTVERMELLLLSTLQWKMRSVTPFSFTEILLYHTKISSCLRASINGRASELLFSALSVAEFLLFDPATMALASILAALEEIAPSRIEQFRSHQATKQITFISQGNLKKCCKMMKNIANDVVDDEVTQILNCPSGNCRTAQTSHHSKQSEHLLLDSSRECHDALISGHAYPHFSSALLKKRTRTQAFS</sequence>
<dbReference type="Pfam" id="PF02984">
    <property type="entry name" value="Cyclin_C"/>
    <property type="match status" value="1"/>
</dbReference>
<keyword evidence="3" id="KW-0131">Cell cycle</keyword>